<organism evidence="3 4">
    <name type="scientific">Flavisolibacter ginsengisoli DSM 18119</name>
    <dbReference type="NCBI Taxonomy" id="1121884"/>
    <lineage>
        <taxon>Bacteria</taxon>
        <taxon>Pseudomonadati</taxon>
        <taxon>Bacteroidota</taxon>
        <taxon>Chitinophagia</taxon>
        <taxon>Chitinophagales</taxon>
        <taxon>Chitinophagaceae</taxon>
        <taxon>Flavisolibacter</taxon>
    </lineage>
</organism>
<protein>
    <recommendedName>
        <fullName evidence="2">DUF4382 domain-containing protein</fullName>
    </recommendedName>
</protein>
<dbReference type="InterPro" id="IPR025491">
    <property type="entry name" value="DUF4382"/>
</dbReference>
<dbReference type="SUPFAM" id="SSF117074">
    <property type="entry name" value="Hypothetical protein PA1324"/>
    <property type="match status" value="1"/>
</dbReference>
<evidence type="ECO:0000313" key="3">
    <source>
        <dbReference type="EMBL" id="SHE42292.1"/>
    </source>
</evidence>
<sequence>MKLTTILALAFLSITSVATYSCSKNDSAAASADKSRLQVYLTDDPGNYDEVVIDVKDIMVNYSSDSTNGWQSLSNVNRGSYDILKLVNDNDTLLGDAELNPGKIEQIRLILGPNNYVTVDGQKIPLTTPSAQQSGLKLNINQDVNAGITYKLLLDFDASRSIVKTGNGKYILKPVIRTSLAAIGGSIKGFVLPDSVHTAVYAIQGSDTITGTYTSNGSYMVKGLNAGTYTLAFAPADSTFKSQNLTGVNVATNAVTTVDTVRLAH</sequence>
<dbReference type="EMBL" id="FQUU01000001">
    <property type="protein sequence ID" value="SHE42292.1"/>
    <property type="molecule type" value="Genomic_DNA"/>
</dbReference>
<dbReference type="RefSeq" id="WP_072833558.1">
    <property type="nucleotide sequence ID" value="NZ_FQUU01000001.1"/>
</dbReference>
<dbReference type="OrthoDB" id="2111471at2"/>
<gene>
    <name evidence="3" type="ORF">SAMN02745131_00417</name>
</gene>
<dbReference type="Proteomes" id="UP000184048">
    <property type="component" value="Unassembled WGS sequence"/>
</dbReference>
<dbReference type="STRING" id="1121884.SAMN02745131_00417"/>
<feature type="signal peptide" evidence="1">
    <location>
        <begin position="1"/>
        <end position="18"/>
    </location>
</feature>
<feature type="chain" id="PRO_5013222851" description="DUF4382 domain-containing protein" evidence="1">
    <location>
        <begin position="19"/>
        <end position="265"/>
    </location>
</feature>
<name>A0A1M4TCQ9_9BACT</name>
<evidence type="ECO:0000313" key="4">
    <source>
        <dbReference type="Proteomes" id="UP000184048"/>
    </source>
</evidence>
<reference evidence="3 4" key="1">
    <citation type="submission" date="2016-11" db="EMBL/GenBank/DDBJ databases">
        <authorList>
            <person name="Jaros S."/>
            <person name="Januszkiewicz K."/>
            <person name="Wedrychowicz H."/>
        </authorList>
    </citation>
    <scope>NUCLEOTIDE SEQUENCE [LARGE SCALE GENOMIC DNA]</scope>
    <source>
        <strain evidence="3 4">DSM 18119</strain>
    </source>
</reference>
<evidence type="ECO:0000256" key="1">
    <source>
        <dbReference type="SAM" id="SignalP"/>
    </source>
</evidence>
<keyword evidence="1" id="KW-0732">Signal</keyword>
<dbReference type="AlphaFoldDB" id="A0A1M4TCQ9"/>
<dbReference type="PROSITE" id="PS51257">
    <property type="entry name" value="PROKAR_LIPOPROTEIN"/>
    <property type="match status" value="1"/>
</dbReference>
<feature type="domain" description="DUF4382" evidence="2">
    <location>
        <begin position="35"/>
        <end position="174"/>
    </location>
</feature>
<proteinExistence type="predicted"/>
<evidence type="ECO:0000259" key="2">
    <source>
        <dbReference type="Pfam" id="PF14321"/>
    </source>
</evidence>
<accession>A0A1M4TCQ9</accession>
<keyword evidence="4" id="KW-1185">Reference proteome</keyword>
<dbReference type="Pfam" id="PF14321">
    <property type="entry name" value="DUF4382"/>
    <property type="match status" value="1"/>
</dbReference>